<dbReference type="AlphaFoldDB" id="A0A6G1IQQ7"/>
<evidence type="ECO:0000313" key="3">
    <source>
        <dbReference type="Proteomes" id="UP000799291"/>
    </source>
</evidence>
<feature type="compositionally biased region" description="Basic and acidic residues" evidence="1">
    <location>
        <begin position="74"/>
        <end position="103"/>
    </location>
</feature>
<feature type="region of interest" description="Disordered" evidence="1">
    <location>
        <begin position="1"/>
        <end position="42"/>
    </location>
</feature>
<dbReference type="EMBL" id="MU005595">
    <property type="protein sequence ID" value="KAF2680584.1"/>
    <property type="molecule type" value="Genomic_DNA"/>
</dbReference>
<reference evidence="2" key="1">
    <citation type="journal article" date="2020" name="Stud. Mycol.">
        <title>101 Dothideomycetes genomes: a test case for predicting lifestyles and emergence of pathogens.</title>
        <authorList>
            <person name="Haridas S."/>
            <person name="Albert R."/>
            <person name="Binder M."/>
            <person name="Bloem J."/>
            <person name="Labutti K."/>
            <person name="Salamov A."/>
            <person name="Andreopoulos B."/>
            <person name="Baker S."/>
            <person name="Barry K."/>
            <person name="Bills G."/>
            <person name="Bluhm B."/>
            <person name="Cannon C."/>
            <person name="Castanera R."/>
            <person name="Culley D."/>
            <person name="Daum C."/>
            <person name="Ezra D."/>
            <person name="Gonzalez J."/>
            <person name="Henrissat B."/>
            <person name="Kuo A."/>
            <person name="Liang C."/>
            <person name="Lipzen A."/>
            <person name="Lutzoni F."/>
            <person name="Magnuson J."/>
            <person name="Mondo S."/>
            <person name="Nolan M."/>
            <person name="Ohm R."/>
            <person name="Pangilinan J."/>
            <person name="Park H.-J."/>
            <person name="Ramirez L."/>
            <person name="Alfaro M."/>
            <person name="Sun H."/>
            <person name="Tritt A."/>
            <person name="Yoshinaga Y."/>
            <person name="Zwiers L.-H."/>
            <person name="Turgeon B."/>
            <person name="Goodwin S."/>
            <person name="Spatafora J."/>
            <person name="Crous P."/>
            <person name="Grigoriev I."/>
        </authorList>
    </citation>
    <scope>NUCLEOTIDE SEQUENCE</scope>
    <source>
        <strain evidence="2">CBS 122367</strain>
    </source>
</reference>
<organism evidence="2 3">
    <name type="scientific">Lentithecium fluviatile CBS 122367</name>
    <dbReference type="NCBI Taxonomy" id="1168545"/>
    <lineage>
        <taxon>Eukaryota</taxon>
        <taxon>Fungi</taxon>
        <taxon>Dikarya</taxon>
        <taxon>Ascomycota</taxon>
        <taxon>Pezizomycotina</taxon>
        <taxon>Dothideomycetes</taxon>
        <taxon>Pleosporomycetidae</taxon>
        <taxon>Pleosporales</taxon>
        <taxon>Massarineae</taxon>
        <taxon>Lentitheciaceae</taxon>
        <taxon>Lentithecium</taxon>
    </lineage>
</organism>
<feature type="compositionally biased region" description="Polar residues" evidence="1">
    <location>
        <begin position="1"/>
        <end position="27"/>
    </location>
</feature>
<evidence type="ECO:0000313" key="2">
    <source>
        <dbReference type="EMBL" id="KAF2680584.1"/>
    </source>
</evidence>
<name>A0A6G1IQQ7_9PLEO</name>
<dbReference type="Proteomes" id="UP000799291">
    <property type="component" value="Unassembled WGS sequence"/>
</dbReference>
<protein>
    <submittedName>
        <fullName evidence="2">Uncharacterized protein</fullName>
    </submittedName>
</protein>
<sequence length="113" mass="12691">MTDSDTLALTFQRQNPQLATTGPNQVTQDEKLPPASISPKQENWVAEPQVDITEVEEAEVEKAKEEAENKLKEATKKAAEKKGKAKEACNKAEEAKKEADVWRRGLYYSSSRR</sequence>
<evidence type="ECO:0000256" key="1">
    <source>
        <dbReference type="SAM" id="MobiDB-lite"/>
    </source>
</evidence>
<feature type="region of interest" description="Disordered" evidence="1">
    <location>
        <begin position="74"/>
        <end position="113"/>
    </location>
</feature>
<keyword evidence="3" id="KW-1185">Reference proteome</keyword>
<gene>
    <name evidence="2" type="ORF">K458DRAFT_392635</name>
</gene>
<accession>A0A6G1IQQ7</accession>
<proteinExistence type="predicted"/>